<sequence>MIGKIIDLNITEALISFQDGSTVDVGTSHLPSNIKIGDAVNIDPHPKSMSNDKFKNTSPFNIF</sequence>
<keyword evidence="2" id="KW-1185">Reference proteome</keyword>
<dbReference type="EMBL" id="JBGEWD010000002">
    <property type="protein sequence ID" value="MEY7999377.1"/>
    <property type="molecule type" value="Genomic_DNA"/>
</dbReference>
<evidence type="ECO:0000313" key="2">
    <source>
        <dbReference type="Proteomes" id="UP001564657"/>
    </source>
</evidence>
<proteinExistence type="predicted"/>
<reference evidence="1 2" key="1">
    <citation type="submission" date="2024-08" db="EMBL/GenBank/DDBJ databases">
        <title>Clostridium lapicellarii sp. nov., and Clostridium renhuaiense sp. nov., two species isolated from the mud in a fermentation cellar used for producing sauce-flavour Chinese liquors.</title>
        <authorList>
            <person name="Yang F."/>
            <person name="Wang H."/>
            <person name="Chen L.Q."/>
            <person name="Zhou N."/>
            <person name="Lu J.J."/>
            <person name="Pu X.X."/>
            <person name="Wan B."/>
            <person name="Wang L."/>
            <person name="Liu S.J."/>
        </authorList>
    </citation>
    <scope>NUCLEOTIDE SEQUENCE [LARGE SCALE GENOMIC DNA]</scope>
    <source>
        <strain evidence="1 2">MT-5</strain>
    </source>
</reference>
<name>A0ABV4BM87_9CLOT</name>
<evidence type="ECO:0000313" key="1">
    <source>
        <dbReference type="EMBL" id="MEY7999377.1"/>
    </source>
</evidence>
<dbReference type="Proteomes" id="UP001564657">
    <property type="component" value="Unassembled WGS sequence"/>
</dbReference>
<gene>
    <name evidence="1" type="ORF">AB8U03_04050</name>
</gene>
<protein>
    <submittedName>
        <fullName evidence="1">Uncharacterized protein</fullName>
    </submittedName>
</protein>
<accession>A0ABV4BM87</accession>
<organism evidence="1 2">
    <name type="scientific">Clostridium moutaii</name>
    <dbReference type="NCBI Taxonomy" id="3240932"/>
    <lineage>
        <taxon>Bacteria</taxon>
        <taxon>Bacillati</taxon>
        <taxon>Bacillota</taxon>
        <taxon>Clostridia</taxon>
        <taxon>Eubacteriales</taxon>
        <taxon>Clostridiaceae</taxon>
        <taxon>Clostridium</taxon>
    </lineage>
</organism>
<comment type="caution">
    <text evidence="1">The sequence shown here is derived from an EMBL/GenBank/DDBJ whole genome shotgun (WGS) entry which is preliminary data.</text>
</comment>
<dbReference type="RefSeq" id="WP_369703265.1">
    <property type="nucleotide sequence ID" value="NZ_JBGEWD010000002.1"/>
</dbReference>